<dbReference type="PANTHER" id="PTHR11136">
    <property type="entry name" value="FOLYLPOLYGLUTAMATE SYNTHASE-RELATED"/>
    <property type="match status" value="1"/>
</dbReference>
<keyword evidence="13" id="KW-1185">Reference proteome</keyword>
<dbReference type="GeneID" id="29120978"/>
<organism evidence="12 13">
    <name type="scientific">Alternaria alternata</name>
    <name type="common">Alternaria rot fungus</name>
    <name type="synonym">Torula alternata</name>
    <dbReference type="NCBI Taxonomy" id="5599"/>
    <lineage>
        <taxon>Eukaryota</taxon>
        <taxon>Fungi</taxon>
        <taxon>Dikarya</taxon>
        <taxon>Ascomycota</taxon>
        <taxon>Pezizomycotina</taxon>
        <taxon>Dothideomycetes</taxon>
        <taxon>Pleosporomycetidae</taxon>
        <taxon>Pleosporales</taxon>
        <taxon>Pleosporineae</taxon>
        <taxon>Pleosporaceae</taxon>
        <taxon>Alternaria</taxon>
        <taxon>Alternaria sect. Alternaria</taxon>
        <taxon>Alternaria alternata complex</taxon>
    </lineage>
</organism>
<dbReference type="KEGG" id="aalt:CC77DRAFT_951491"/>
<keyword evidence="5" id="KW-0479">Metal-binding</keyword>
<dbReference type="AlphaFoldDB" id="A0A177D233"/>
<evidence type="ECO:0000256" key="7">
    <source>
        <dbReference type="ARBA" id="ARBA00022840"/>
    </source>
</evidence>
<dbReference type="NCBIfam" id="TIGR01499">
    <property type="entry name" value="folC"/>
    <property type="match status" value="1"/>
</dbReference>
<evidence type="ECO:0000259" key="10">
    <source>
        <dbReference type="Pfam" id="PF02875"/>
    </source>
</evidence>
<comment type="cofactor">
    <cofactor evidence="1">
        <name>Mg(2+)</name>
        <dbReference type="ChEBI" id="CHEBI:18420"/>
    </cofactor>
</comment>
<dbReference type="GO" id="GO:0004326">
    <property type="term" value="F:tetrahydrofolylpolyglutamate synthase activity"/>
    <property type="evidence" value="ECO:0007669"/>
    <property type="project" value="UniProtKB-EC"/>
</dbReference>
<dbReference type="PANTHER" id="PTHR11136:SF0">
    <property type="entry name" value="DIHYDROFOLATE SYNTHETASE-RELATED"/>
    <property type="match status" value="1"/>
</dbReference>
<sequence length="413" mass="45896">IHLGLGSISRLLNRLDNPQEKYGTILIGGTNGKGSTAAMVASVLRESGFKVGLYTSPHLSDVRERITVDGSMISCEAMERCIRNVEEERTEDITYFEFLTAVAFIYFYHLKVDIAVLEVGMGGRLDATNVVDPIVSVVSNVSLEHRAFLGGSLKAIAFEKGGIIKDKGVLVTAAKQKPVIKVFEDICLKKEAKMLRLGQELRVKIKRGGTFSFRGIGREYRDMVCSLKGRHQSENAALAIAAIEIVREKGYNIDDDAVFRGIQNAQWEGRLEILQKEPMVLVDGAHNPAGISVLCRALRSDFKYRRLILIFGVLCDKDWVNMLRKIVPLTDHLIITKPQIERAMSPEKVEAIACRYMHHNVECIENSINALYHAFSLADVHDLICVTGSLFLVGEIKKIFCASADGRTKRSVS</sequence>
<dbReference type="Pfam" id="PF02875">
    <property type="entry name" value="Mur_ligase_C"/>
    <property type="match status" value="1"/>
</dbReference>
<dbReference type="InterPro" id="IPR018109">
    <property type="entry name" value="Folylpolyglutamate_synth_CS"/>
</dbReference>
<evidence type="ECO:0000256" key="6">
    <source>
        <dbReference type="ARBA" id="ARBA00022741"/>
    </source>
</evidence>
<feature type="non-terminal residue" evidence="12">
    <location>
        <position position="1"/>
    </location>
</feature>
<dbReference type="SMR" id="A0A177D233"/>
<evidence type="ECO:0000256" key="9">
    <source>
        <dbReference type="ARBA" id="ARBA00047493"/>
    </source>
</evidence>
<gene>
    <name evidence="12" type="ORF">CC77DRAFT_951491</name>
</gene>
<dbReference type="Pfam" id="PF08245">
    <property type="entry name" value="Mur_ligase_M"/>
    <property type="match status" value="1"/>
</dbReference>
<evidence type="ECO:0000256" key="5">
    <source>
        <dbReference type="ARBA" id="ARBA00022723"/>
    </source>
</evidence>
<dbReference type="SUPFAM" id="SSF53623">
    <property type="entry name" value="MurD-like peptide ligases, catalytic domain"/>
    <property type="match status" value="1"/>
</dbReference>
<keyword evidence="7" id="KW-0067">ATP-binding</keyword>
<evidence type="ECO:0000259" key="11">
    <source>
        <dbReference type="Pfam" id="PF08245"/>
    </source>
</evidence>
<dbReference type="FunFam" id="3.40.1190.10:FF:000011">
    <property type="entry name" value="Folylpolyglutamate synthase/dihydrofolate synthase"/>
    <property type="match status" value="1"/>
</dbReference>
<evidence type="ECO:0000256" key="4">
    <source>
        <dbReference type="ARBA" id="ARBA00022598"/>
    </source>
</evidence>
<keyword evidence="4" id="KW-0436">Ligase</keyword>
<keyword evidence="6" id="KW-0547">Nucleotide-binding</keyword>
<dbReference type="PROSITE" id="PS01012">
    <property type="entry name" value="FOLYLPOLYGLU_SYNT_2"/>
    <property type="match status" value="1"/>
</dbReference>
<protein>
    <recommendedName>
        <fullName evidence="3">tetrahydrofolate synthase</fullName>
        <ecNumber evidence="3">6.3.2.17</ecNumber>
    </recommendedName>
</protein>
<dbReference type="EC" id="6.3.2.17" evidence="3"/>
<dbReference type="GO" id="GO:0005524">
    <property type="term" value="F:ATP binding"/>
    <property type="evidence" value="ECO:0007669"/>
    <property type="project" value="UniProtKB-KW"/>
</dbReference>
<dbReference type="InterPro" id="IPR001645">
    <property type="entry name" value="Folylpolyglutamate_synth"/>
</dbReference>
<comment type="similarity">
    <text evidence="2">Belongs to the folylpolyglutamate synthase family.</text>
</comment>
<evidence type="ECO:0000313" key="12">
    <source>
        <dbReference type="EMBL" id="OAG13200.1"/>
    </source>
</evidence>
<dbReference type="InterPro" id="IPR004101">
    <property type="entry name" value="Mur_ligase_C"/>
</dbReference>
<feature type="domain" description="Mur ligase central" evidence="11">
    <location>
        <begin position="27"/>
        <end position="242"/>
    </location>
</feature>
<accession>A0A177D233</accession>
<evidence type="ECO:0000313" key="13">
    <source>
        <dbReference type="Proteomes" id="UP000077248"/>
    </source>
</evidence>
<feature type="domain" description="Mur ligase C-terminal" evidence="10">
    <location>
        <begin position="269"/>
        <end position="389"/>
    </location>
</feature>
<dbReference type="InterPro" id="IPR036615">
    <property type="entry name" value="Mur_ligase_C_dom_sf"/>
</dbReference>
<evidence type="ECO:0000256" key="2">
    <source>
        <dbReference type="ARBA" id="ARBA00008276"/>
    </source>
</evidence>
<dbReference type="PIRSF" id="PIRSF001563">
    <property type="entry name" value="Folylpolyglu_synth"/>
    <property type="match status" value="1"/>
</dbReference>
<dbReference type="EMBL" id="KV441532">
    <property type="protein sequence ID" value="OAG13200.1"/>
    <property type="molecule type" value="Genomic_DNA"/>
</dbReference>
<evidence type="ECO:0000256" key="3">
    <source>
        <dbReference type="ARBA" id="ARBA00013025"/>
    </source>
</evidence>
<proteinExistence type="inferred from homology"/>
<dbReference type="GO" id="GO:0046872">
    <property type="term" value="F:metal ion binding"/>
    <property type="evidence" value="ECO:0007669"/>
    <property type="project" value="UniProtKB-KW"/>
</dbReference>
<dbReference type="InterPro" id="IPR013221">
    <property type="entry name" value="Mur_ligase_cen"/>
</dbReference>
<dbReference type="PROSITE" id="PS01011">
    <property type="entry name" value="FOLYLPOLYGLU_SYNT_1"/>
    <property type="match status" value="1"/>
</dbReference>
<name>A0A177D233_ALTAL</name>
<dbReference type="GO" id="GO:0005737">
    <property type="term" value="C:cytoplasm"/>
    <property type="evidence" value="ECO:0007669"/>
    <property type="project" value="TreeGrafter"/>
</dbReference>
<dbReference type="Gene3D" id="3.40.1190.10">
    <property type="entry name" value="Mur-like, catalytic domain"/>
    <property type="match status" value="1"/>
</dbReference>
<keyword evidence="8" id="KW-0460">Magnesium</keyword>
<comment type="catalytic activity">
    <reaction evidence="9">
        <text>(6S)-5,6,7,8-tetrahydrofolyl-(gamma-L-Glu)(n) + L-glutamate + ATP = (6S)-5,6,7,8-tetrahydrofolyl-(gamma-L-Glu)(n+1) + ADP + phosphate + H(+)</text>
        <dbReference type="Rhea" id="RHEA:10580"/>
        <dbReference type="Rhea" id="RHEA-COMP:14738"/>
        <dbReference type="Rhea" id="RHEA-COMP:14740"/>
        <dbReference type="ChEBI" id="CHEBI:15378"/>
        <dbReference type="ChEBI" id="CHEBI:29985"/>
        <dbReference type="ChEBI" id="CHEBI:30616"/>
        <dbReference type="ChEBI" id="CHEBI:43474"/>
        <dbReference type="ChEBI" id="CHEBI:141005"/>
        <dbReference type="ChEBI" id="CHEBI:456216"/>
        <dbReference type="EC" id="6.3.2.17"/>
    </reaction>
</comment>
<evidence type="ECO:0000256" key="8">
    <source>
        <dbReference type="ARBA" id="ARBA00022842"/>
    </source>
</evidence>
<dbReference type="SUPFAM" id="SSF53244">
    <property type="entry name" value="MurD-like peptide ligases, peptide-binding domain"/>
    <property type="match status" value="1"/>
</dbReference>
<dbReference type="UniPathway" id="UPA00850"/>
<dbReference type="Proteomes" id="UP000077248">
    <property type="component" value="Unassembled WGS sequence"/>
</dbReference>
<dbReference type="STRING" id="5599.A0A177D233"/>
<evidence type="ECO:0000256" key="1">
    <source>
        <dbReference type="ARBA" id="ARBA00001946"/>
    </source>
</evidence>
<reference evidence="12 13" key="1">
    <citation type="submission" date="2016-05" db="EMBL/GenBank/DDBJ databases">
        <title>Comparative analysis of secretome profiles of manganese(II)-oxidizing ascomycete fungi.</title>
        <authorList>
            <consortium name="DOE Joint Genome Institute"/>
            <person name="Zeiner C.A."/>
            <person name="Purvine S.O."/>
            <person name="Zink E.M."/>
            <person name="Wu S."/>
            <person name="Pasa-Tolic L."/>
            <person name="Chaput D.L."/>
            <person name="Haridas S."/>
            <person name="Grigoriev I.V."/>
            <person name="Santelli C.M."/>
            <person name="Hansel C.M."/>
        </authorList>
    </citation>
    <scope>NUCLEOTIDE SEQUENCE [LARGE SCALE GENOMIC DNA]</scope>
    <source>
        <strain evidence="12 13">SRC1lrK2f</strain>
    </source>
</reference>
<dbReference type="VEuPathDB" id="FungiDB:CC77DRAFT_951491"/>
<dbReference type="InterPro" id="IPR036565">
    <property type="entry name" value="Mur-like_cat_sf"/>
</dbReference>
<dbReference type="RefSeq" id="XP_018378621.1">
    <property type="nucleotide sequence ID" value="XM_018535384.1"/>
</dbReference>
<dbReference type="GO" id="GO:0008841">
    <property type="term" value="F:dihydrofolate synthase activity"/>
    <property type="evidence" value="ECO:0007669"/>
    <property type="project" value="TreeGrafter"/>
</dbReference>
<dbReference type="Gene3D" id="3.90.190.20">
    <property type="entry name" value="Mur ligase, C-terminal domain"/>
    <property type="match status" value="1"/>
</dbReference>